<dbReference type="RefSeq" id="WP_197418405.1">
    <property type="nucleotide sequence ID" value="NZ_LT596208.1"/>
</dbReference>
<protein>
    <submittedName>
        <fullName evidence="2">Uncharacterized protein</fullName>
    </submittedName>
</protein>
<evidence type="ECO:0000313" key="2">
    <source>
        <dbReference type="EMBL" id="TQE44668.1"/>
    </source>
</evidence>
<name>A0A540RAB3_9CORY</name>
<dbReference type="AlphaFoldDB" id="A0A540RAB3"/>
<dbReference type="STRING" id="1686286.GCA_900092335_02262"/>
<comment type="caution">
    <text evidence="2">The sequence shown here is derived from an EMBL/GenBank/DDBJ whole genome shotgun (WGS) entry which is preliminary data.</text>
</comment>
<dbReference type="InterPro" id="IPR029058">
    <property type="entry name" value="AB_hydrolase_fold"/>
</dbReference>
<evidence type="ECO:0000313" key="3">
    <source>
        <dbReference type="Proteomes" id="UP000318080"/>
    </source>
</evidence>
<keyword evidence="3" id="KW-1185">Reference proteome</keyword>
<reference evidence="2 3" key="1">
    <citation type="submission" date="2019-06" db="EMBL/GenBank/DDBJ databases">
        <title>Draft genome of C. phoceense Strain 272.</title>
        <authorList>
            <person name="Pacheco L.G.C."/>
            <person name="Barberis C.M."/>
            <person name="Almuzara M.N."/>
            <person name="Traglia G.M."/>
            <person name="Santos C.S."/>
            <person name="Rocha D.J.P.G."/>
            <person name="Aguiar E.R.G.R."/>
            <person name="Vay C.A."/>
        </authorList>
    </citation>
    <scope>NUCLEOTIDE SEQUENCE [LARGE SCALE GENOMIC DNA]</scope>
    <source>
        <strain evidence="2 3">272</strain>
    </source>
</reference>
<dbReference type="Proteomes" id="UP000318080">
    <property type="component" value="Unassembled WGS sequence"/>
</dbReference>
<dbReference type="EMBL" id="VHIR01000001">
    <property type="protein sequence ID" value="TQE44668.1"/>
    <property type="molecule type" value="Genomic_DNA"/>
</dbReference>
<gene>
    <name evidence="2" type="ORF">EJK80_00875</name>
</gene>
<proteinExistence type="predicted"/>
<dbReference type="GeneID" id="79853422"/>
<sequence length="68" mass="7224">MPSGNRNVAGSAGKPLTDQIGGTQRLDSALTRAGIEHTTNYLDRGLHGWSMFSGQLAPAWAAIRPALY</sequence>
<organism evidence="2 3">
    <name type="scientific">Corynebacterium phoceense</name>
    <dbReference type="NCBI Taxonomy" id="1686286"/>
    <lineage>
        <taxon>Bacteria</taxon>
        <taxon>Bacillati</taxon>
        <taxon>Actinomycetota</taxon>
        <taxon>Actinomycetes</taxon>
        <taxon>Mycobacteriales</taxon>
        <taxon>Corynebacteriaceae</taxon>
        <taxon>Corynebacterium</taxon>
    </lineage>
</organism>
<evidence type="ECO:0000256" key="1">
    <source>
        <dbReference type="SAM" id="MobiDB-lite"/>
    </source>
</evidence>
<feature type="region of interest" description="Disordered" evidence="1">
    <location>
        <begin position="1"/>
        <end position="23"/>
    </location>
</feature>
<dbReference type="Gene3D" id="3.40.50.1820">
    <property type="entry name" value="alpha/beta hydrolase"/>
    <property type="match status" value="1"/>
</dbReference>
<accession>A0A540RAB3</accession>